<dbReference type="GO" id="GO:0051537">
    <property type="term" value="F:2 iron, 2 sulfur cluster binding"/>
    <property type="evidence" value="ECO:0007669"/>
    <property type="project" value="UniProtKB-KW"/>
</dbReference>
<dbReference type="GO" id="GO:0046872">
    <property type="term" value="F:metal ion binding"/>
    <property type="evidence" value="ECO:0007669"/>
    <property type="project" value="UniProtKB-KW"/>
</dbReference>
<feature type="transmembrane region" description="Helical" evidence="7">
    <location>
        <begin position="171"/>
        <end position="191"/>
    </location>
</feature>
<dbReference type="CDD" id="cd00207">
    <property type="entry name" value="fer2"/>
    <property type="match status" value="1"/>
</dbReference>
<keyword evidence="1" id="KW-0285">Flavoprotein</keyword>
<dbReference type="InterPro" id="IPR006058">
    <property type="entry name" value="2Fe2S_fd_BS"/>
</dbReference>
<keyword evidence="7" id="KW-0812">Transmembrane</keyword>
<dbReference type="SUPFAM" id="SSF63380">
    <property type="entry name" value="Riboflavin synthase domain-like"/>
    <property type="match status" value="1"/>
</dbReference>
<sequence>MVMTRNPTAREVLNQIVLDPRYAEVMRVPTFSFPQISLAVISLGTFALATIGAIQGVIPVWAAMLLNLVAVYIAFTPLHDASHRAVSSNGFINDTIGVLCGQLLLPCINMTAFRTIHMDHHRFVGQEGRDPDTALVAPPKWAGLAFLMFADLNWVAWFFKYGRHLWSRKSAISIYVLLFMVVAVHVAFLASPYWKEFLFLYVIPQRVGLGIIAYTFAHIQHPEGLTWDNEPFQSTLYVRGDSIFRRLMFGQEEHIIHHLLPHVPWFKYKRVWNLANGTLRKQGIPDRGWWEGPGEIAVPTGEERKPIPMKLAMVRDDANGVRAFRFETTDGRKLAEAEAGAHIDIHLPGNLVRQYSVVDSGPDHYTVAVRLDSNGRGGSRAMHALQEGEVLLVGKPRNNFVLYESAPRFVLIAGGIGITPLLPMARRLSDLGKPFVLHACARDAQSAPLATIMDQAPFASQVKYHHDLADGRSGFDADAWLSKPIAGTMLYICGPQGFMDFVRASALARGWDARQIRTESFGAAIENDGEVLPFTVHLQRSGKDIPVSAQESILDALGRFGMDVPYACMQGTCGTCIVGVTGGEVDHRDAFLTAEDKAKNDCMCLCVSRAKGESVTLDL</sequence>
<dbReference type="EMBL" id="BMZA01000001">
    <property type="protein sequence ID" value="GGY89899.1"/>
    <property type="molecule type" value="Genomic_DNA"/>
</dbReference>
<evidence type="ECO:0000313" key="10">
    <source>
        <dbReference type="EMBL" id="GGY89899.1"/>
    </source>
</evidence>
<evidence type="ECO:0000256" key="2">
    <source>
        <dbReference type="ARBA" id="ARBA00022714"/>
    </source>
</evidence>
<protein>
    <submittedName>
        <fullName evidence="10">Uncharacterized protein</fullName>
    </submittedName>
</protein>
<dbReference type="PANTHER" id="PTHR47354:SF1">
    <property type="entry name" value="CARNITINE MONOOXYGENASE REDUCTASE SUBUNIT"/>
    <property type="match status" value="1"/>
</dbReference>
<name>A0A918P812_9SPHN</name>
<feature type="transmembrane region" description="Helical" evidence="7">
    <location>
        <begin position="91"/>
        <end position="113"/>
    </location>
</feature>
<accession>A0A918P812</accession>
<dbReference type="CDD" id="cd06185">
    <property type="entry name" value="PDR_like"/>
    <property type="match status" value="1"/>
</dbReference>
<reference evidence="10" key="2">
    <citation type="submission" date="2020-09" db="EMBL/GenBank/DDBJ databases">
        <authorList>
            <person name="Sun Q."/>
            <person name="Kim S."/>
        </authorList>
    </citation>
    <scope>NUCLEOTIDE SEQUENCE</scope>
    <source>
        <strain evidence="10">KCTC 32255</strain>
    </source>
</reference>
<dbReference type="SUPFAM" id="SSF54292">
    <property type="entry name" value="2Fe-2S ferredoxin-like"/>
    <property type="match status" value="1"/>
</dbReference>
<keyword evidence="11" id="KW-1185">Reference proteome</keyword>
<dbReference type="Pfam" id="PF00487">
    <property type="entry name" value="FA_desaturase"/>
    <property type="match status" value="1"/>
</dbReference>
<organism evidence="10 11">
    <name type="scientific">Novosphingobium colocasiae</name>
    <dbReference type="NCBI Taxonomy" id="1256513"/>
    <lineage>
        <taxon>Bacteria</taxon>
        <taxon>Pseudomonadati</taxon>
        <taxon>Pseudomonadota</taxon>
        <taxon>Alphaproteobacteria</taxon>
        <taxon>Sphingomonadales</taxon>
        <taxon>Sphingomonadaceae</taxon>
        <taxon>Novosphingobium</taxon>
    </lineage>
</organism>
<dbReference type="InterPro" id="IPR017938">
    <property type="entry name" value="Riboflavin_synthase-like_b-brl"/>
</dbReference>
<feature type="domain" description="2Fe-2S ferredoxin-type" evidence="8">
    <location>
        <begin position="532"/>
        <end position="619"/>
    </location>
</feature>
<feature type="domain" description="FAD-binding FR-type" evidence="9">
    <location>
        <begin position="304"/>
        <end position="403"/>
    </location>
</feature>
<dbReference type="PROSITE" id="PS51085">
    <property type="entry name" value="2FE2S_FER_2"/>
    <property type="match status" value="1"/>
</dbReference>
<reference evidence="10" key="1">
    <citation type="journal article" date="2014" name="Int. J. Syst. Evol. Microbiol.">
        <title>Complete genome sequence of Corynebacterium casei LMG S-19264T (=DSM 44701T), isolated from a smear-ripened cheese.</title>
        <authorList>
            <consortium name="US DOE Joint Genome Institute (JGI-PGF)"/>
            <person name="Walter F."/>
            <person name="Albersmeier A."/>
            <person name="Kalinowski J."/>
            <person name="Ruckert C."/>
        </authorList>
    </citation>
    <scope>NUCLEOTIDE SEQUENCE</scope>
    <source>
        <strain evidence="10">KCTC 32255</strain>
    </source>
</reference>
<keyword evidence="7" id="KW-1133">Transmembrane helix</keyword>
<dbReference type="Gene3D" id="2.40.30.10">
    <property type="entry name" value="Translation factors"/>
    <property type="match status" value="1"/>
</dbReference>
<evidence type="ECO:0000313" key="11">
    <source>
        <dbReference type="Proteomes" id="UP000648075"/>
    </source>
</evidence>
<proteinExistence type="predicted"/>
<feature type="transmembrane region" description="Helical" evidence="7">
    <location>
        <begin position="141"/>
        <end position="159"/>
    </location>
</feature>
<dbReference type="InterPro" id="IPR050415">
    <property type="entry name" value="MRET"/>
</dbReference>
<evidence type="ECO:0000256" key="7">
    <source>
        <dbReference type="SAM" id="Phobius"/>
    </source>
</evidence>
<evidence type="ECO:0000256" key="4">
    <source>
        <dbReference type="ARBA" id="ARBA00023002"/>
    </source>
</evidence>
<dbReference type="Gene3D" id="3.10.20.30">
    <property type="match status" value="1"/>
</dbReference>
<dbReference type="InterPro" id="IPR036010">
    <property type="entry name" value="2Fe-2S_ferredoxin-like_sf"/>
</dbReference>
<dbReference type="Proteomes" id="UP000648075">
    <property type="component" value="Unassembled WGS sequence"/>
</dbReference>
<feature type="transmembrane region" description="Helical" evidence="7">
    <location>
        <begin position="36"/>
        <end position="54"/>
    </location>
</feature>
<dbReference type="PRINTS" id="PR00409">
    <property type="entry name" value="PHDIOXRDTASE"/>
</dbReference>
<keyword evidence="6" id="KW-0411">Iron-sulfur</keyword>
<dbReference type="InterPro" id="IPR001041">
    <property type="entry name" value="2Fe-2S_ferredoxin-type"/>
</dbReference>
<dbReference type="PANTHER" id="PTHR47354">
    <property type="entry name" value="NADH OXIDOREDUCTASE HCR"/>
    <property type="match status" value="1"/>
</dbReference>
<dbReference type="GO" id="GO:0006629">
    <property type="term" value="P:lipid metabolic process"/>
    <property type="evidence" value="ECO:0007669"/>
    <property type="project" value="InterPro"/>
</dbReference>
<dbReference type="InterPro" id="IPR005804">
    <property type="entry name" value="FA_desaturase_dom"/>
</dbReference>
<comment type="caution">
    <text evidence="10">The sequence shown here is derived from an EMBL/GenBank/DDBJ whole genome shotgun (WGS) entry which is preliminary data.</text>
</comment>
<evidence type="ECO:0000256" key="1">
    <source>
        <dbReference type="ARBA" id="ARBA00022630"/>
    </source>
</evidence>
<dbReference type="Gene3D" id="3.40.50.80">
    <property type="entry name" value="Nucleotide-binding domain of ferredoxin-NADP reductase (FNR) module"/>
    <property type="match status" value="1"/>
</dbReference>
<evidence type="ECO:0000259" key="9">
    <source>
        <dbReference type="PROSITE" id="PS51384"/>
    </source>
</evidence>
<dbReference type="GO" id="GO:0016491">
    <property type="term" value="F:oxidoreductase activity"/>
    <property type="evidence" value="ECO:0007669"/>
    <property type="project" value="UniProtKB-KW"/>
</dbReference>
<gene>
    <name evidence="10" type="ORF">GCM10011614_00480</name>
</gene>
<evidence type="ECO:0000256" key="6">
    <source>
        <dbReference type="ARBA" id="ARBA00023014"/>
    </source>
</evidence>
<dbReference type="SUPFAM" id="SSF52343">
    <property type="entry name" value="Ferredoxin reductase-like, C-terminal NADP-linked domain"/>
    <property type="match status" value="1"/>
</dbReference>
<evidence type="ECO:0000259" key="8">
    <source>
        <dbReference type="PROSITE" id="PS51085"/>
    </source>
</evidence>
<feature type="transmembrane region" description="Helical" evidence="7">
    <location>
        <begin position="60"/>
        <end position="79"/>
    </location>
</feature>
<dbReference type="InterPro" id="IPR012675">
    <property type="entry name" value="Beta-grasp_dom_sf"/>
</dbReference>
<keyword evidence="5" id="KW-0408">Iron</keyword>
<dbReference type="Pfam" id="PF00111">
    <property type="entry name" value="Fer2"/>
    <property type="match status" value="1"/>
</dbReference>
<dbReference type="PROSITE" id="PS51384">
    <property type="entry name" value="FAD_FR"/>
    <property type="match status" value="1"/>
</dbReference>
<dbReference type="AlphaFoldDB" id="A0A918P812"/>
<evidence type="ECO:0000256" key="3">
    <source>
        <dbReference type="ARBA" id="ARBA00022723"/>
    </source>
</evidence>
<dbReference type="PROSITE" id="PS00197">
    <property type="entry name" value="2FE2S_FER_1"/>
    <property type="match status" value="1"/>
</dbReference>
<evidence type="ECO:0000256" key="5">
    <source>
        <dbReference type="ARBA" id="ARBA00023004"/>
    </source>
</evidence>
<dbReference type="InterPro" id="IPR039261">
    <property type="entry name" value="FNR_nucleotide-bd"/>
</dbReference>
<keyword evidence="4" id="KW-0560">Oxidoreductase</keyword>
<keyword evidence="3" id="KW-0479">Metal-binding</keyword>
<keyword evidence="7" id="KW-0472">Membrane</keyword>
<keyword evidence="2" id="KW-0001">2Fe-2S</keyword>
<dbReference type="InterPro" id="IPR017927">
    <property type="entry name" value="FAD-bd_FR_type"/>
</dbReference>